<dbReference type="GO" id="GO:0032259">
    <property type="term" value="P:methylation"/>
    <property type="evidence" value="ECO:0007669"/>
    <property type="project" value="UniProtKB-KW"/>
</dbReference>
<evidence type="ECO:0000259" key="4">
    <source>
        <dbReference type="Pfam" id="PF08241"/>
    </source>
</evidence>
<name>A0ABV7D7W6_9PROT</name>
<dbReference type="GO" id="GO:0008168">
    <property type="term" value="F:methyltransferase activity"/>
    <property type="evidence" value="ECO:0007669"/>
    <property type="project" value="UniProtKB-KW"/>
</dbReference>
<dbReference type="InterPro" id="IPR013216">
    <property type="entry name" value="Methyltransf_11"/>
</dbReference>
<dbReference type="Proteomes" id="UP001595444">
    <property type="component" value="Unassembled WGS sequence"/>
</dbReference>
<gene>
    <name evidence="5" type="ORF">ACFOKA_14965</name>
</gene>
<keyword evidence="2 5" id="KW-0489">Methyltransferase</keyword>
<dbReference type="RefSeq" id="WP_194212929.1">
    <property type="nucleotide sequence ID" value="NZ_CP061205.1"/>
</dbReference>
<dbReference type="PANTHER" id="PTHR44942:SF4">
    <property type="entry name" value="METHYLTRANSFERASE TYPE 11 DOMAIN-CONTAINING PROTEIN"/>
    <property type="match status" value="1"/>
</dbReference>
<dbReference type="PANTHER" id="PTHR44942">
    <property type="entry name" value="METHYLTRANSF_11 DOMAIN-CONTAINING PROTEIN"/>
    <property type="match status" value="1"/>
</dbReference>
<evidence type="ECO:0000313" key="6">
    <source>
        <dbReference type="Proteomes" id="UP001595444"/>
    </source>
</evidence>
<reference evidence="6" key="1">
    <citation type="journal article" date="2019" name="Int. J. Syst. Evol. Microbiol.">
        <title>The Global Catalogue of Microorganisms (GCM) 10K type strain sequencing project: providing services to taxonomists for standard genome sequencing and annotation.</title>
        <authorList>
            <consortium name="The Broad Institute Genomics Platform"/>
            <consortium name="The Broad Institute Genome Sequencing Center for Infectious Disease"/>
            <person name="Wu L."/>
            <person name="Ma J."/>
        </authorList>
    </citation>
    <scope>NUCLEOTIDE SEQUENCE [LARGE SCALE GENOMIC DNA]</scope>
    <source>
        <strain evidence="6">KCTC 62164</strain>
    </source>
</reference>
<sequence length="278" mass="30717">MAAKVPVQNDIATNTIGKHIFGLDTKGYQLGRPEYPEGLYAYLRNRGALFSNCRVFEVGPGTGQATRRLLAENVVTLAAIEPDPALAGNLRHACGDALALKVINSGIENAPLEQVSFDLGVAATSFHWVDQAKGLAAAMQLLKPNGYWAMWWNILHDPVHDLFSFEVLPLLKGVDLPPSLSGEMHEHYALQVNARLDDLRNAGFEATEYEVISTEVLMTAKQMRALYATFSMIRRLDETAREKTLSGIEAVVEKKFGGHVKRVFLTPLYLARKPRNVS</sequence>
<dbReference type="EMBL" id="JBHRSL010000012">
    <property type="protein sequence ID" value="MFC3053211.1"/>
    <property type="molecule type" value="Genomic_DNA"/>
</dbReference>
<comment type="similarity">
    <text evidence="1">Belongs to the methyltransferase superfamily.</text>
</comment>
<evidence type="ECO:0000256" key="2">
    <source>
        <dbReference type="ARBA" id="ARBA00022603"/>
    </source>
</evidence>
<proteinExistence type="inferred from homology"/>
<keyword evidence="3" id="KW-0808">Transferase</keyword>
<dbReference type="InterPro" id="IPR029063">
    <property type="entry name" value="SAM-dependent_MTases_sf"/>
</dbReference>
<dbReference type="InterPro" id="IPR051052">
    <property type="entry name" value="Diverse_substrate_MTase"/>
</dbReference>
<protein>
    <submittedName>
        <fullName evidence="5">Class I SAM-dependent methyltransferase</fullName>
    </submittedName>
</protein>
<evidence type="ECO:0000256" key="3">
    <source>
        <dbReference type="ARBA" id="ARBA00022679"/>
    </source>
</evidence>
<dbReference type="CDD" id="cd02440">
    <property type="entry name" value="AdoMet_MTases"/>
    <property type="match status" value="1"/>
</dbReference>
<comment type="caution">
    <text evidence="5">The sequence shown here is derived from an EMBL/GenBank/DDBJ whole genome shotgun (WGS) entry which is preliminary data.</text>
</comment>
<dbReference type="Gene3D" id="3.40.50.150">
    <property type="entry name" value="Vaccinia Virus protein VP39"/>
    <property type="match status" value="1"/>
</dbReference>
<evidence type="ECO:0000313" key="5">
    <source>
        <dbReference type="EMBL" id="MFC3053211.1"/>
    </source>
</evidence>
<feature type="domain" description="Methyltransferase type 11" evidence="4">
    <location>
        <begin position="57"/>
        <end position="148"/>
    </location>
</feature>
<accession>A0ABV7D7W6</accession>
<dbReference type="Pfam" id="PF08241">
    <property type="entry name" value="Methyltransf_11"/>
    <property type="match status" value="1"/>
</dbReference>
<organism evidence="5 6">
    <name type="scientific">Kordiimonas pumila</name>
    <dbReference type="NCBI Taxonomy" id="2161677"/>
    <lineage>
        <taxon>Bacteria</taxon>
        <taxon>Pseudomonadati</taxon>
        <taxon>Pseudomonadota</taxon>
        <taxon>Alphaproteobacteria</taxon>
        <taxon>Kordiimonadales</taxon>
        <taxon>Kordiimonadaceae</taxon>
        <taxon>Kordiimonas</taxon>
    </lineage>
</organism>
<dbReference type="SUPFAM" id="SSF53335">
    <property type="entry name" value="S-adenosyl-L-methionine-dependent methyltransferases"/>
    <property type="match status" value="1"/>
</dbReference>
<evidence type="ECO:0000256" key="1">
    <source>
        <dbReference type="ARBA" id="ARBA00008361"/>
    </source>
</evidence>
<keyword evidence="6" id="KW-1185">Reference proteome</keyword>